<keyword evidence="6" id="KW-1185">Reference proteome</keyword>
<feature type="domain" description="DUF4139" evidence="3">
    <location>
        <begin position="202"/>
        <end position="515"/>
    </location>
</feature>
<comment type="caution">
    <text evidence="5">The sequence shown here is derived from an EMBL/GenBank/DDBJ whole genome shotgun (WGS) entry which is preliminary data.</text>
</comment>
<keyword evidence="1" id="KW-0175">Coiled coil</keyword>
<name>A0A840S2I0_9BURK</name>
<dbReference type="InterPro" id="IPR011935">
    <property type="entry name" value="CHP02231"/>
</dbReference>
<dbReference type="AlphaFoldDB" id="A0A840S2I0"/>
<evidence type="ECO:0000259" key="3">
    <source>
        <dbReference type="Pfam" id="PF13598"/>
    </source>
</evidence>
<dbReference type="OrthoDB" id="9777444at2"/>
<keyword evidence="2" id="KW-0732">Signal</keyword>
<dbReference type="RefSeq" id="WP_138858102.1">
    <property type="nucleotide sequence ID" value="NZ_CP040709.1"/>
</dbReference>
<sequence>MRIAPTLAGLLLAAPCLAQSNSRLTQALVYPGGAELTRVAPVAAGARELVFSCLPARFEPDSLRASGSAGIRVGDLRVETLAREQVPECSGNEALEARIRTLEEQRGGLLAERGALDLVLNYLRGIGQGEGKAAAGPNAQAAEALRRQGAEALKGQAMLQRRVEQLERELKPLQAQRERERARVPQWQRVTVRLAAAQDGQLTLRYQTRFAGWSPQYQADLNSEKALVAFERRAEVKQATGEAWDGVQLTLSTRQPQRQMGPGEPQPWWLNKAEPVMTMAERAMPKMALAAPASDLQRVAVTGSRIAEENFAADVIETDIDAQFKVPGAVSLSADSEARSFVLEQLSWPVQLIAQVQPQQLPQAFTMATLKRPEGFFPPGPLQLLRDGQFIGRDQFAPGEESEQRLFFGPEDRIRVRVEPEQREGSQAGFIGSRRVATLKRAWVLENTSAKALAVQMVEAAPFAQHQDIEVQARFEPAPAEKRWRELDGVTVWRTNLAPKQSQRFSGDYRLSAPKDMAVAGWP</sequence>
<feature type="chain" id="PRO_5032916234" evidence="2">
    <location>
        <begin position="19"/>
        <end position="523"/>
    </location>
</feature>
<proteinExistence type="predicted"/>
<dbReference type="Pfam" id="PF13600">
    <property type="entry name" value="DUF4140"/>
    <property type="match status" value="1"/>
</dbReference>
<dbReference type="Proteomes" id="UP000554837">
    <property type="component" value="Unassembled WGS sequence"/>
</dbReference>
<dbReference type="NCBIfam" id="TIGR02231">
    <property type="entry name" value="mucoidy inhibitor MuiA family protein"/>
    <property type="match status" value="1"/>
</dbReference>
<feature type="coiled-coil region" evidence="1">
    <location>
        <begin position="156"/>
        <end position="183"/>
    </location>
</feature>
<dbReference type="InterPro" id="IPR025554">
    <property type="entry name" value="DUF4140"/>
</dbReference>
<evidence type="ECO:0000259" key="4">
    <source>
        <dbReference type="Pfam" id="PF13600"/>
    </source>
</evidence>
<evidence type="ECO:0000313" key="5">
    <source>
        <dbReference type="EMBL" id="MBB5202800.1"/>
    </source>
</evidence>
<evidence type="ECO:0000313" key="6">
    <source>
        <dbReference type="Proteomes" id="UP000554837"/>
    </source>
</evidence>
<feature type="signal peptide" evidence="2">
    <location>
        <begin position="1"/>
        <end position="18"/>
    </location>
</feature>
<evidence type="ECO:0000256" key="1">
    <source>
        <dbReference type="SAM" id="Coils"/>
    </source>
</evidence>
<accession>A0A840S2I0</accession>
<feature type="domain" description="DUF4140" evidence="4">
    <location>
        <begin position="28"/>
        <end position="122"/>
    </location>
</feature>
<dbReference type="EMBL" id="JACHHO010000001">
    <property type="protein sequence ID" value="MBB5202800.1"/>
    <property type="molecule type" value="Genomic_DNA"/>
</dbReference>
<organism evidence="5 6">
    <name type="scientific">Inhella inkyongensis</name>
    <dbReference type="NCBI Taxonomy" id="392593"/>
    <lineage>
        <taxon>Bacteria</taxon>
        <taxon>Pseudomonadati</taxon>
        <taxon>Pseudomonadota</taxon>
        <taxon>Betaproteobacteria</taxon>
        <taxon>Burkholderiales</taxon>
        <taxon>Sphaerotilaceae</taxon>
        <taxon>Inhella</taxon>
    </lineage>
</organism>
<gene>
    <name evidence="5" type="ORF">HNQ51_000093</name>
</gene>
<protein>
    <submittedName>
        <fullName evidence="5">Uncharacterized protein (TIGR02231 family)</fullName>
    </submittedName>
</protein>
<dbReference type="InterPro" id="IPR037291">
    <property type="entry name" value="DUF4139"/>
</dbReference>
<dbReference type="PANTHER" id="PTHR31005:SF8">
    <property type="entry name" value="DUF4139 DOMAIN-CONTAINING PROTEIN"/>
    <property type="match status" value="1"/>
</dbReference>
<reference evidence="5 6" key="1">
    <citation type="submission" date="2020-08" db="EMBL/GenBank/DDBJ databases">
        <title>Genomic Encyclopedia of Type Strains, Phase IV (KMG-IV): sequencing the most valuable type-strain genomes for metagenomic binning, comparative biology and taxonomic classification.</title>
        <authorList>
            <person name="Goeker M."/>
        </authorList>
    </citation>
    <scope>NUCLEOTIDE SEQUENCE [LARGE SCALE GENOMIC DNA]</scope>
    <source>
        <strain evidence="5 6">DSM 23958</strain>
    </source>
</reference>
<dbReference type="PANTHER" id="PTHR31005">
    <property type="entry name" value="DUF4139 DOMAIN-CONTAINING PROTEIN"/>
    <property type="match status" value="1"/>
</dbReference>
<evidence type="ECO:0000256" key="2">
    <source>
        <dbReference type="SAM" id="SignalP"/>
    </source>
</evidence>
<dbReference type="Pfam" id="PF13598">
    <property type="entry name" value="DUF4139"/>
    <property type="match status" value="1"/>
</dbReference>